<proteinExistence type="predicted"/>
<feature type="signal peptide" evidence="2">
    <location>
        <begin position="1"/>
        <end position="21"/>
    </location>
</feature>
<comment type="caution">
    <text evidence="4">The sequence shown here is derived from an EMBL/GenBank/DDBJ whole genome shotgun (WGS) entry which is preliminary data.</text>
</comment>
<accession>A0A832G2B2</accession>
<feature type="chain" id="PRO_5032798218" evidence="2">
    <location>
        <begin position="22"/>
        <end position="148"/>
    </location>
</feature>
<evidence type="ECO:0000259" key="3">
    <source>
        <dbReference type="PROSITE" id="PS51352"/>
    </source>
</evidence>
<sequence>MKKVFLSLVLIAAILVGCKNAGTSDNLDWETNLETALQKAQKENKTVLVNFTGSDWCIWCQRLSNEVFSQSEFENFAKENLVLVKIDFPKNIELPMETKMYNNQLAQRFGVQGFPTIFLLRADGTPILQTGYQPGGPANYINHLKSYM</sequence>
<dbReference type="InterPro" id="IPR051099">
    <property type="entry name" value="AGR/TXD"/>
</dbReference>
<protein>
    <submittedName>
        <fullName evidence="4">Thioredoxin family protein</fullName>
    </submittedName>
</protein>
<dbReference type="PROSITE" id="PS51352">
    <property type="entry name" value="THIOREDOXIN_2"/>
    <property type="match status" value="1"/>
</dbReference>
<dbReference type="SUPFAM" id="SSF52833">
    <property type="entry name" value="Thioredoxin-like"/>
    <property type="match status" value="1"/>
</dbReference>
<gene>
    <name evidence="4" type="ORF">ENS56_07095</name>
</gene>
<dbReference type="EMBL" id="DSVI01000008">
    <property type="protein sequence ID" value="HGT47783.1"/>
    <property type="molecule type" value="Genomic_DNA"/>
</dbReference>
<dbReference type="Pfam" id="PF13899">
    <property type="entry name" value="Thioredoxin_7"/>
    <property type="match status" value="1"/>
</dbReference>
<dbReference type="PANTHER" id="PTHR15337:SF11">
    <property type="entry name" value="THIOREDOXIN DOMAIN-CONTAINING PROTEIN"/>
    <property type="match status" value="1"/>
</dbReference>
<reference evidence="4" key="1">
    <citation type="journal article" date="2020" name="mSystems">
        <title>Genome- and Community-Level Interaction Insights into Carbon Utilization and Element Cycling Functions of Hydrothermarchaeota in Hydrothermal Sediment.</title>
        <authorList>
            <person name="Zhou Z."/>
            <person name="Liu Y."/>
            <person name="Xu W."/>
            <person name="Pan J."/>
            <person name="Luo Z.H."/>
            <person name="Li M."/>
        </authorList>
    </citation>
    <scope>NUCLEOTIDE SEQUENCE [LARGE SCALE GENOMIC DNA]</scope>
    <source>
        <strain evidence="4">SpSt-500</strain>
    </source>
</reference>
<dbReference type="InterPro" id="IPR036249">
    <property type="entry name" value="Thioredoxin-like_sf"/>
</dbReference>
<dbReference type="Gene3D" id="3.40.30.10">
    <property type="entry name" value="Glutaredoxin"/>
    <property type="match status" value="1"/>
</dbReference>
<name>A0A832G2B2_9BACT</name>
<organism evidence="4">
    <name type="scientific">Ignavibacterium album</name>
    <dbReference type="NCBI Taxonomy" id="591197"/>
    <lineage>
        <taxon>Bacteria</taxon>
        <taxon>Pseudomonadati</taxon>
        <taxon>Ignavibacteriota</taxon>
        <taxon>Ignavibacteria</taxon>
        <taxon>Ignavibacteriales</taxon>
        <taxon>Ignavibacteriaceae</taxon>
        <taxon>Ignavibacterium</taxon>
    </lineage>
</organism>
<dbReference type="AlphaFoldDB" id="A0A832G2B2"/>
<dbReference type="PROSITE" id="PS51257">
    <property type="entry name" value="PROKAR_LIPOPROTEIN"/>
    <property type="match status" value="1"/>
</dbReference>
<evidence type="ECO:0000256" key="1">
    <source>
        <dbReference type="ARBA" id="ARBA00022729"/>
    </source>
</evidence>
<dbReference type="PANTHER" id="PTHR15337">
    <property type="entry name" value="ANTERIOR GRADIENT PROTEIN-RELATED"/>
    <property type="match status" value="1"/>
</dbReference>
<keyword evidence="1 2" id="KW-0732">Signal</keyword>
<feature type="domain" description="Thioredoxin" evidence="3">
    <location>
        <begin position="4"/>
        <end position="148"/>
    </location>
</feature>
<evidence type="ECO:0000256" key="2">
    <source>
        <dbReference type="SAM" id="SignalP"/>
    </source>
</evidence>
<evidence type="ECO:0000313" key="4">
    <source>
        <dbReference type="EMBL" id="HGT47783.1"/>
    </source>
</evidence>
<dbReference type="InterPro" id="IPR013766">
    <property type="entry name" value="Thioredoxin_domain"/>
</dbReference>